<reference evidence="1 2" key="1">
    <citation type="submission" date="2019-08" db="EMBL/GenBank/DDBJ databases">
        <title>Whole genome of Aphis craccivora.</title>
        <authorList>
            <person name="Voronova N.V."/>
            <person name="Shulinski R.S."/>
            <person name="Bandarenka Y.V."/>
            <person name="Zhorov D.G."/>
            <person name="Warner D."/>
        </authorList>
    </citation>
    <scope>NUCLEOTIDE SEQUENCE [LARGE SCALE GENOMIC DNA]</scope>
    <source>
        <strain evidence="1">180601</strain>
        <tissue evidence="1">Whole Body</tissue>
    </source>
</reference>
<evidence type="ECO:0000313" key="2">
    <source>
        <dbReference type="Proteomes" id="UP000478052"/>
    </source>
</evidence>
<dbReference type="AlphaFoldDB" id="A0A6G0Y8J9"/>
<accession>A0A6G0Y8J9</accession>
<gene>
    <name evidence="1" type="ORF">FWK35_00022935</name>
</gene>
<name>A0A6G0Y8J9_APHCR</name>
<organism evidence="1 2">
    <name type="scientific">Aphis craccivora</name>
    <name type="common">Cowpea aphid</name>
    <dbReference type="NCBI Taxonomy" id="307492"/>
    <lineage>
        <taxon>Eukaryota</taxon>
        <taxon>Metazoa</taxon>
        <taxon>Ecdysozoa</taxon>
        <taxon>Arthropoda</taxon>
        <taxon>Hexapoda</taxon>
        <taxon>Insecta</taxon>
        <taxon>Pterygota</taxon>
        <taxon>Neoptera</taxon>
        <taxon>Paraneoptera</taxon>
        <taxon>Hemiptera</taxon>
        <taxon>Sternorrhyncha</taxon>
        <taxon>Aphidomorpha</taxon>
        <taxon>Aphidoidea</taxon>
        <taxon>Aphididae</taxon>
        <taxon>Aphidini</taxon>
        <taxon>Aphis</taxon>
        <taxon>Aphis</taxon>
    </lineage>
</organism>
<comment type="caution">
    <text evidence="1">The sequence shown here is derived from an EMBL/GenBank/DDBJ whole genome shotgun (WGS) entry which is preliminary data.</text>
</comment>
<dbReference type="Proteomes" id="UP000478052">
    <property type="component" value="Unassembled WGS sequence"/>
</dbReference>
<sequence length="30" mass="3665">FSIFLKNFFWPNKNILKFNTKVENLIQSFS</sequence>
<keyword evidence="2" id="KW-1185">Reference proteome</keyword>
<evidence type="ECO:0000313" key="1">
    <source>
        <dbReference type="EMBL" id="KAF0750995.1"/>
    </source>
</evidence>
<proteinExistence type="predicted"/>
<feature type="non-terminal residue" evidence="1">
    <location>
        <position position="1"/>
    </location>
</feature>
<dbReference type="EMBL" id="VUJU01005517">
    <property type="protein sequence ID" value="KAF0750995.1"/>
    <property type="molecule type" value="Genomic_DNA"/>
</dbReference>
<protein>
    <submittedName>
        <fullName evidence="1">Uncharacterized protein</fullName>
    </submittedName>
</protein>